<protein>
    <recommendedName>
        <fullName evidence="15">Cytosine deaminase</fullName>
        <ecNumber evidence="14">3.5.4.1</ecNumber>
    </recommendedName>
    <alternativeName>
        <fullName evidence="16">Cytosine aminohydrolase</fullName>
    </alternativeName>
</protein>
<dbReference type="AlphaFoldDB" id="A0AA38UDU5"/>
<keyword evidence="10" id="KW-0539">Nucleus</keyword>
<dbReference type="InterPro" id="IPR016193">
    <property type="entry name" value="Cytidine_deaminase-like"/>
</dbReference>
<comment type="function">
    <text evidence="12">Catalyzes the hydrolytic deamination of cytosine to uracil or 5-methylcytosine to thymine. Is involved in the pyrimidine salvage pathway, which allows the cell to utilize cytosine for pyrimidine nucleotide synthesis.</text>
</comment>
<evidence type="ECO:0000256" key="16">
    <source>
        <dbReference type="ARBA" id="ARBA00084039"/>
    </source>
</evidence>
<dbReference type="GO" id="GO:0008270">
    <property type="term" value="F:zinc ion binding"/>
    <property type="evidence" value="ECO:0007669"/>
    <property type="project" value="InterPro"/>
</dbReference>
<dbReference type="GO" id="GO:0004131">
    <property type="term" value="F:cytosine deaminase activity"/>
    <property type="evidence" value="ECO:0007669"/>
    <property type="project" value="UniProtKB-EC"/>
</dbReference>
<comment type="cofactor">
    <cofactor evidence="1">
        <name>Zn(2+)</name>
        <dbReference type="ChEBI" id="CHEBI:29105"/>
    </cofactor>
</comment>
<dbReference type="CDD" id="cd01285">
    <property type="entry name" value="nucleoside_deaminase"/>
    <property type="match status" value="1"/>
</dbReference>
<evidence type="ECO:0000256" key="15">
    <source>
        <dbReference type="ARBA" id="ARBA00074321"/>
    </source>
</evidence>
<accession>A0AA38UDU5</accession>
<evidence type="ECO:0000256" key="8">
    <source>
        <dbReference type="ARBA" id="ARBA00022801"/>
    </source>
</evidence>
<dbReference type="EMBL" id="MU806221">
    <property type="protein sequence ID" value="KAJ3837811.1"/>
    <property type="molecule type" value="Genomic_DNA"/>
</dbReference>
<evidence type="ECO:0000313" key="19">
    <source>
        <dbReference type="Proteomes" id="UP001163846"/>
    </source>
</evidence>
<evidence type="ECO:0000259" key="17">
    <source>
        <dbReference type="PROSITE" id="PS51747"/>
    </source>
</evidence>
<dbReference type="SUPFAM" id="SSF53927">
    <property type="entry name" value="Cytidine deaminase-like"/>
    <property type="match status" value="1"/>
</dbReference>
<sequence>MENTANANIERSSMDHVGFAEALSQARTSYNEGGIPIGCSIVNSNGIVLGKGHNQRIQKSSATLHGEIAALEDAGRLKAGTYRDCTIYTTLSPCSMCTGAILLYKIPRVVIGENKTFSMGGENLLKEHGVEVVILDDPQCKELMEKFIREKPEEWNEDIGEE</sequence>
<keyword evidence="19" id="KW-1185">Reference proteome</keyword>
<evidence type="ECO:0000256" key="13">
    <source>
        <dbReference type="ARBA" id="ARBA00060700"/>
    </source>
</evidence>
<proteinExistence type="inferred from homology"/>
<evidence type="ECO:0000256" key="7">
    <source>
        <dbReference type="ARBA" id="ARBA00022723"/>
    </source>
</evidence>
<dbReference type="PANTHER" id="PTHR11079">
    <property type="entry name" value="CYTOSINE DEAMINASE FAMILY MEMBER"/>
    <property type="match status" value="1"/>
</dbReference>
<comment type="pathway">
    <text evidence="13">Pyrimidine metabolism; UMP biosynthesis via salvage pathway; uracil from cytosine: step 1/1.</text>
</comment>
<dbReference type="Pfam" id="PF00383">
    <property type="entry name" value="dCMP_cyt_deam_1"/>
    <property type="match status" value="1"/>
</dbReference>
<comment type="subunit">
    <text evidence="5">Homodimer.</text>
</comment>
<dbReference type="FunFam" id="3.40.140.10:FF:000016">
    <property type="entry name" value="Cytosine deaminase"/>
    <property type="match status" value="1"/>
</dbReference>
<evidence type="ECO:0000256" key="5">
    <source>
        <dbReference type="ARBA" id="ARBA00011738"/>
    </source>
</evidence>
<evidence type="ECO:0000256" key="9">
    <source>
        <dbReference type="ARBA" id="ARBA00022833"/>
    </source>
</evidence>
<evidence type="ECO:0000256" key="11">
    <source>
        <dbReference type="ARBA" id="ARBA00050113"/>
    </source>
</evidence>
<evidence type="ECO:0000313" key="18">
    <source>
        <dbReference type="EMBL" id="KAJ3837811.1"/>
    </source>
</evidence>
<dbReference type="InterPro" id="IPR002125">
    <property type="entry name" value="CMP_dCMP_dom"/>
</dbReference>
<name>A0AA38UDU5_9AGAR</name>
<dbReference type="InterPro" id="IPR016192">
    <property type="entry name" value="APOBEC/CMP_deaminase_Zn-bd"/>
</dbReference>
<evidence type="ECO:0000256" key="12">
    <source>
        <dbReference type="ARBA" id="ARBA00056232"/>
    </source>
</evidence>
<evidence type="ECO:0000256" key="4">
    <source>
        <dbReference type="ARBA" id="ARBA00006576"/>
    </source>
</evidence>
<gene>
    <name evidence="18" type="ORF">F5878DRAFT_198742</name>
</gene>
<keyword evidence="9" id="KW-0862">Zinc</keyword>
<keyword evidence="7" id="KW-0479">Metal-binding</keyword>
<dbReference type="GO" id="GO:0005634">
    <property type="term" value="C:nucleus"/>
    <property type="evidence" value="ECO:0007669"/>
    <property type="project" value="UniProtKB-SubCell"/>
</dbReference>
<keyword evidence="8" id="KW-0378">Hydrolase</keyword>
<evidence type="ECO:0000256" key="10">
    <source>
        <dbReference type="ARBA" id="ARBA00023242"/>
    </source>
</evidence>
<comment type="catalytic activity">
    <reaction evidence="11">
        <text>cytosine + H2O + H(+) = uracil + NH4(+)</text>
        <dbReference type="Rhea" id="RHEA:20605"/>
        <dbReference type="ChEBI" id="CHEBI:15377"/>
        <dbReference type="ChEBI" id="CHEBI:15378"/>
        <dbReference type="ChEBI" id="CHEBI:16040"/>
        <dbReference type="ChEBI" id="CHEBI:17568"/>
        <dbReference type="ChEBI" id="CHEBI:28938"/>
        <dbReference type="EC" id="3.5.4.1"/>
    </reaction>
</comment>
<dbReference type="Proteomes" id="UP001163846">
    <property type="component" value="Unassembled WGS sequence"/>
</dbReference>
<dbReference type="PROSITE" id="PS00903">
    <property type="entry name" value="CYT_DCMP_DEAMINASES_1"/>
    <property type="match status" value="1"/>
</dbReference>
<organism evidence="18 19">
    <name type="scientific">Lentinula raphanica</name>
    <dbReference type="NCBI Taxonomy" id="153919"/>
    <lineage>
        <taxon>Eukaryota</taxon>
        <taxon>Fungi</taxon>
        <taxon>Dikarya</taxon>
        <taxon>Basidiomycota</taxon>
        <taxon>Agaricomycotina</taxon>
        <taxon>Agaricomycetes</taxon>
        <taxon>Agaricomycetidae</taxon>
        <taxon>Agaricales</taxon>
        <taxon>Marasmiineae</taxon>
        <taxon>Omphalotaceae</taxon>
        <taxon>Lentinula</taxon>
    </lineage>
</organism>
<feature type="domain" description="CMP/dCMP-type deaminase" evidence="17">
    <location>
        <begin position="13"/>
        <end position="132"/>
    </location>
</feature>
<comment type="similarity">
    <text evidence="4">Belongs to the cytidine and deoxycytidylate deaminase family.</text>
</comment>
<evidence type="ECO:0000256" key="2">
    <source>
        <dbReference type="ARBA" id="ARBA00004123"/>
    </source>
</evidence>
<dbReference type="GO" id="GO:0008835">
    <property type="term" value="F:diaminohydroxyphosphoribosylaminopyrimidine deaminase activity"/>
    <property type="evidence" value="ECO:0007669"/>
    <property type="project" value="TreeGrafter"/>
</dbReference>
<evidence type="ECO:0000256" key="3">
    <source>
        <dbReference type="ARBA" id="ARBA00004496"/>
    </source>
</evidence>
<dbReference type="PROSITE" id="PS51747">
    <property type="entry name" value="CYT_DCMP_DEAMINASES_2"/>
    <property type="match status" value="1"/>
</dbReference>
<keyword evidence="6" id="KW-0963">Cytoplasm</keyword>
<evidence type="ECO:0000256" key="14">
    <source>
        <dbReference type="ARBA" id="ARBA00066550"/>
    </source>
</evidence>
<dbReference type="GO" id="GO:0046087">
    <property type="term" value="P:cytidine metabolic process"/>
    <property type="evidence" value="ECO:0007669"/>
    <property type="project" value="TreeGrafter"/>
</dbReference>
<reference evidence="18" key="1">
    <citation type="submission" date="2022-08" db="EMBL/GenBank/DDBJ databases">
        <authorList>
            <consortium name="DOE Joint Genome Institute"/>
            <person name="Min B."/>
            <person name="Riley R."/>
            <person name="Sierra-Patev S."/>
            <person name="Naranjo-Ortiz M."/>
            <person name="Looney B."/>
            <person name="Konkel Z."/>
            <person name="Slot J.C."/>
            <person name="Sakamoto Y."/>
            <person name="Steenwyk J.L."/>
            <person name="Rokas A."/>
            <person name="Carro J."/>
            <person name="Camarero S."/>
            <person name="Ferreira P."/>
            <person name="Molpeceres G."/>
            <person name="Ruiz-Duenas F.J."/>
            <person name="Serrano A."/>
            <person name="Henrissat B."/>
            <person name="Drula E."/>
            <person name="Hughes K.W."/>
            <person name="Mata J.L."/>
            <person name="Ishikawa N.K."/>
            <person name="Vargas-Isla R."/>
            <person name="Ushijima S."/>
            <person name="Smith C.A."/>
            <person name="Ahrendt S."/>
            <person name="Andreopoulos W."/>
            <person name="He G."/>
            <person name="Labutti K."/>
            <person name="Lipzen A."/>
            <person name="Ng V."/>
            <person name="Sandor L."/>
            <person name="Barry K."/>
            <person name="Martinez A.T."/>
            <person name="Xiao Y."/>
            <person name="Gibbons J.G."/>
            <person name="Terashima K."/>
            <person name="Hibbett D.S."/>
            <person name="Grigoriev I.V."/>
        </authorList>
    </citation>
    <scope>NUCLEOTIDE SEQUENCE</scope>
    <source>
        <strain evidence="18">TFB9207</strain>
    </source>
</reference>
<evidence type="ECO:0000256" key="6">
    <source>
        <dbReference type="ARBA" id="ARBA00022490"/>
    </source>
</evidence>
<dbReference type="EC" id="3.5.4.1" evidence="14"/>
<comment type="subcellular location">
    <subcellularLocation>
        <location evidence="3">Cytoplasm</location>
    </subcellularLocation>
    <subcellularLocation>
        <location evidence="2">Nucleus</location>
    </subcellularLocation>
</comment>
<dbReference type="GO" id="GO:0005737">
    <property type="term" value="C:cytoplasm"/>
    <property type="evidence" value="ECO:0007669"/>
    <property type="project" value="UniProtKB-SubCell"/>
</dbReference>
<evidence type="ECO:0000256" key="1">
    <source>
        <dbReference type="ARBA" id="ARBA00001947"/>
    </source>
</evidence>
<dbReference type="PANTHER" id="PTHR11079:SF190">
    <property type="entry name" value="CYTOSINE DEAMINASE"/>
    <property type="match status" value="1"/>
</dbReference>
<dbReference type="Gene3D" id="3.40.140.10">
    <property type="entry name" value="Cytidine Deaminase, domain 2"/>
    <property type="match status" value="1"/>
</dbReference>
<comment type="caution">
    <text evidence="18">The sequence shown here is derived from an EMBL/GenBank/DDBJ whole genome shotgun (WGS) entry which is preliminary data.</text>
</comment>
<dbReference type="GO" id="GO:0008655">
    <property type="term" value="P:pyrimidine-containing compound salvage"/>
    <property type="evidence" value="ECO:0007669"/>
    <property type="project" value="TreeGrafter"/>
</dbReference>
<dbReference type="GO" id="GO:0019858">
    <property type="term" value="P:cytosine metabolic process"/>
    <property type="evidence" value="ECO:0007669"/>
    <property type="project" value="TreeGrafter"/>
</dbReference>